<dbReference type="GO" id="GO:0016787">
    <property type="term" value="F:hydrolase activity"/>
    <property type="evidence" value="ECO:0007669"/>
    <property type="project" value="InterPro"/>
</dbReference>
<feature type="domain" description="Alpha/beta hydrolase fold-3" evidence="2">
    <location>
        <begin position="6"/>
        <end position="148"/>
    </location>
</feature>
<evidence type="ECO:0000313" key="3">
    <source>
        <dbReference type="EMBL" id="EME89700.1"/>
    </source>
</evidence>
<dbReference type="InterPro" id="IPR029058">
    <property type="entry name" value="AB_hydrolase_fold"/>
</dbReference>
<dbReference type="AlphaFoldDB" id="N1Q9V8"/>
<evidence type="ECO:0000259" key="2">
    <source>
        <dbReference type="Pfam" id="PF07859"/>
    </source>
</evidence>
<evidence type="ECO:0000256" key="1">
    <source>
        <dbReference type="SAM" id="MobiDB-lite"/>
    </source>
</evidence>
<sequence length="314" mass="34764">MSILRSSLSCPVVRVNYRCDKTHRYPTAIHDVTSALDFIVSNLLPRRALVRPGRSQHTGRLAICGELLGGQLATAMALTECRIGEPGIVAAAVSNPIADWTALDIDPLSDGAKRSKSEVEQLNLEELCAQRDVIFRKPEHYFDPFASPTLFFRSPGVHVPKQTDQQILDDMDQLALFGREQYVGPESIINASPVKDAPKSREGEESPSTTRRTSERYPSKAFNLRLPSFRITAGLDNAIGAQTAELAKLLKQSFARQSRTTAFGIKSSWEDEWAAPDTGRVIHQMYAGMGLWSATHEGKARMTEAARWLGQELQ</sequence>
<protein>
    <recommendedName>
        <fullName evidence="2">Alpha/beta hydrolase fold-3 domain-containing protein</fullName>
    </recommendedName>
</protein>
<dbReference type="eggNOG" id="ENOG502ST7S">
    <property type="taxonomic scope" value="Eukaryota"/>
</dbReference>
<dbReference type="InterPro" id="IPR013094">
    <property type="entry name" value="AB_hydrolase_3"/>
</dbReference>
<reference evidence="3 4" key="1">
    <citation type="journal article" date="2012" name="PLoS Pathog.">
        <title>Diverse lifestyles and strategies of plant pathogenesis encoded in the genomes of eighteen Dothideomycetes fungi.</title>
        <authorList>
            <person name="Ohm R.A."/>
            <person name="Feau N."/>
            <person name="Henrissat B."/>
            <person name="Schoch C.L."/>
            <person name="Horwitz B.A."/>
            <person name="Barry K.W."/>
            <person name="Condon B.J."/>
            <person name="Copeland A.C."/>
            <person name="Dhillon B."/>
            <person name="Glaser F."/>
            <person name="Hesse C.N."/>
            <person name="Kosti I."/>
            <person name="LaButti K."/>
            <person name="Lindquist E.A."/>
            <person name="Lucas S."/>
            <person name="Salamov A.A."/>
            <person name="Bradshaw R.E."/>
            <person name="Ciuffetti L."/>
            <person name="Hamelin R.C."/>
            <person name="Kema G.H.J."/>
            <person name="Lawrence C."/>
            <person name="Scott J.A."/>
            <person name="Spatafora J.W."/>
            <person name="Turgeon B.G."/>
            <person name="de Wit P.J.G.M."/>
            <person name="Zhong S."/>
            <person name="Goodwin S.B."/>
            <person name="Grigoriev I.V."/>
        </authorList>
    </citation>
    <scope>NUCLEOTIDE SEQUENCE [LARGE SCALE GENOMIC DNA]</scope>
    <source>
        <strain evidence="3 4">CIRAD86</strain>
    </source>
</reference>
<dbReference type="KEGG" id="pfj:MYCFIDRAFT_78516"/>
<evidence type="ECO:0000313" key="4">
    <source>
        <dbReference type="Proteomes" id="UP000016932"/>
    </source>
</evidence>
<proteinExistence type="predicted"/>
<dbReference type="OrthoDB" id="5396420at2759"/>
<dbReference type="Pfam" id="PF07859">
    <property type="entry name" value="Abhydrolase_3"/>
    <property type="match status" value="1"/>
</dbReference>
<feature type="region of interest" description="Disordered" evidence="1">
    <location>
        <begin position="188"/>
        <end position="217"/>
    </location>
</feature>
<name>N1Q9V8_PSEFD</name>
<dbReference type="Proteomes" id="UP000016932">
    <property type="component" value="Unassembled WGS sequence"/>
</dbReference>
<dbReference type="VEuPathDB" id="FungiDB:MYCFIDRAFT_78516"/>
<gene>
    <name evidence="3" type="ORF">MYCFIDRAFT_78516</name>
</gene>
<dbReference type="SUPFAM" id="SSF53474">
    <property type="entry name" value="alpha/beta-Hydrolases"/>
    <property type="match status" value="1"/>
</dbReference>
<dbReference type="HOGENOM" id="CLU_057635_0_0_1"/>
<dbReference type="EMBL" id="KB446555">
    <property type="protein sequence ID" value="EME89700.1"/>
    <property type="molecule type" value="Genomic_DNA"/>
</dbReference>
<dbReference type="GeneID" id="19341471"/>
<dbReference type="RefSeq" id="XP_007920514.1">
    <property type="nucleotide sequence ID" value="XM_007922323.1"/>
</dbReference>
<dbReference type="Gene3D" id="3.40.50.1820">
    <property type="entry name" value="alpha/beta hydrolase"/>
    <property type="match status" value="1"/>
</dbReference>
<organism evidence="3 4">
    <name type="scientific">Pseudocercospora fijiensis (strain CIRAD86)</name>
    <name type="common">Black leaf streak disease fungus</name>
    <name type="synonym">Mycosphaerella fijiensis</name>
    <dbReference type="NCBI Taxonomy" id="383855"/>
    <lineage>
        <taxon>Eukaryota</taxon>
        <taxon>Fungi</taxon>
        <taxon>Dikarya</taxon>
        <taxon>Ascomycota</taxon>
        <taxon>Pezizomycotina</taxon>
        <taxon>Dothideomycetes</taxon>
        <taxon>Dothideomycetidae</taxon>
        <taxon>Mycosphaerellales</taxon>
        <taxon>Mycosphaerellaceae</taxon>
        <taxon>Pseudocercospora</taxon>
    </lineage>
</organism>
<keyword evidence="4" id="KW-1185">Reference proteome</keyword>
<accession>N1Q9V8</accession>